<dbReference type="InterPro" id="IPR044152">
    <property type="entry name" value="YqjM-like"/>
</dbReference>
<dbReference type="SUPFAM" id="SSF51395">
    <property type="entry name" value="FMN-linked oxidoreductases"/>
    <property type="match status" value="1"/>
</dbReference>
<dbReference type="PANTHER" id="PTHR43303">
    <property type="entry name" value="NADPH DEHYDROGENASE C23G7.10C-RELATED"/>
    <property type="match status" value="1"/>
</dbReference>
<dbReference type="Gene3D" id="3.20.20.70">
    <property type="entry name" value="Aldolase class I"/>
    <property type="match status" value="1"/>
</dbReference>
<keyword evidence="4" id="KW-0521">NADP</keyword>
<dbReference type="EC" id="1.6.99.1" evidence="7"/>
<keyword evidence="3" id="KW-0288">FMN</keyword>
<evidence type="ECO:0000259" key="6">
    <source>
        <dbReference type="Pfam" id="PF00724"/>
    </source>
</evidence>
<accession>A0A410QAS7</accession>
<dbReference type="Proteomes" id="UP000287969">
    <property type="component" value="Chromosome"/>
</dbReference>
<organism evidence="7 8">
    <name type="scientific">Acidilutibacter cellobiosedens</name>
    <dbReference type="NCBI Taxonomy" id="2507161"/>
    <lineage>
        <taxon>Bacteria</taxon>
        <taxon>Bacillati</taxon>
        <taxon>Bacillota</taxon>
        <taxon>Tissierellia</taxon>
        <taxon>Tissierellales</taxon>
        <taxon>Acidilutibacteraceae</taxon>
        <taxon>Acidilutibacter</taxon>
    </lineage>
</organism>
<dbReference type="KEGG" id="spoa:EQM13_05680"/>
<sequence>MKTFKEYDLKGMNLRNRIVMPPMCMYSSDNDGFVKDFHKTHYISRAVGGVGLIIVEATAVVPRGRISSNDLGIWKDEHIPGLRSLVEGCKEYGAKIAVQLAHAGRKCDADEEYTVAPSSIDFSGHYKIPKELTIDEIKEIIKNFRDAAKRADKAGFDAIEIHGAHGYLIHEFLSPLSNRRTDEYGGSLENRTRFLREIIAAVKEVWPKDKPILLRVSADDYKEGGIDIKEMVKIINTVKNEIDIVHVSSGGLLEDVKIKTYPGYQVSYAEAIRKECGIPTIAVGLIKEYDHVEDILSNNRADLVALGRELLRNPYWVLINAYKHGYNTDVEYPKQYERGFK</sequence>
<dbReference type="Pfam" id="PF00724">
    <property type="entry name" value="Oxidored_FMN"/>
    <property type="match status" value="1"/>
</dbReference>
<name>A0A410QAS7_9FIRM</name>
<protein>
    <submittedName>
        <fullName evidence="7">NADPH dehydrogenase NamA</fullName>
        <ecNumber evidence="7">1.6.99.1</ecNumber>
    </submittedName>
</protein>
<evidence type="ECO:0000256" key="3">
    <source>
        <dbReference type="ARBA" id="ARBA00022643"/>
    </source>
</evidence>
<evidence type="ECO:0000256" key="2">
    <source>
        <dbReference type="ARBA" id="ARBA00022630"/>
    </source>
</evidence>
<dbReference type="NCBIfam" id="NF010047">
    <property type="entry name" value="PRK13523.1"/>
    <property type="match status" value="1"/>
</dbReference>
<dbReference type="AlphaFoldDB" id="A0A410QAS7"/>
<dbReference type="CDD" id="cd02932">
    <property type="entry name" value="OYE_YqiM_FMN"/>
    <property type="match status" value="1"/>
</dbReference>
<comment type="cofactor">
    <cofactor evidence="1">
        <name>FMN</name>
        <dbReference type="ChEBI" id="CHEBI:58210"/>
    </cofactor>
</comment>
<dbReference type="GO" id="GO:0003959">
    <property type="term" value="F:NADPH dehydrogenase activity"/>
    <property type="evidence" value="ECO:0007669"/>
    <property type="project" value="UniProtKB-EC"/>
</dbReference>
<dbReference type="PANTHER" id="PTHR43303:SF4">
    <property type="entry name" value="NADPH DEHYDROGENASE C23G7.10C-RELATED"/>
    <property type="match status" value="1"/>
</dbReference>
<proteinExistence type="predicted"/>
<dbReference type="EMBL" id="CP035282">
    <property type="protein sequence ID" value="QAT61111.1"/>
    <property type="molecule type" value="Genomic_DNA"/>
</dbReference>
<dbReference type="RefSeq" id="WP_114219472.1">
    <property type="nucleotide sequence ID" value="NZ_CP035282.1"/>
</dbReference>
<evidence type="ECO:0000256" key="5">
    <source>
        <dbReference type="ARBA" id="ARBA00023002"/>
    </source>
</evidence>
<evidence type="ECO:0000256" key="4">
    <source>
        <dbReference type="ARBA" id="ARBA00022857"/>
    </source>
</evidence>
<keyword evidence="2" id="KW-0285">Flavoprotein</keyword>
<reference evidence="8" key="1">
    <citation type="submission" date="2019-01" db="EMBL/GenBank/DDBJ databases">
        <title>Draft genomes of a novel of Sporanaerobacter strains.</title>
        <authorList>
            <person name="Ma S."/>
        </authorList>
    </citation>
    <scope>NUCLEOTIDE SEQUENCE [LARGE SCALE GENOMIC DNA]</scope>
    <source>
        <strain evidence="8">NJN-17</strain>
    </source>
</reference>
<evidence type="ECO:0000313" key="8">
    <source>
        <dbReference type="Proteomes" id="UP000287969"/>
    </source>
</evidence>
<dbReference type="GO" id="GO:0050661">
    <property type="term" value="F:NADP binding"/>
    <property type="evidence" value="ECO:0007669"/>
    <property type="project" value="InterPro"/>
</dbReference>
<evidence type="ECO:0000313" key="7">
    <source>
        <dbReference type="EMBL" id="QAT61111.1"/>
    </source>
</evidence>
<evidence type="ECO:0000256" key="1">
    <source>
        <dbReference type="ARBA" id="ARBA00001917"/>
    </source>
</evidence>
<gene>
    <name evidence="7" type="primary">namA</name>
    <name evidence="7" type="ORF">EQM13_05680</name>
</gene>
<keyword evidence="5 7" id="KW-0560">Oxidoreductase</keyword>
<dbReference type="InterPro" id="IPR001155">
    <property type="entry name" value="OxRdtase_FMN_N"/>
</dbReference>
<keyword evidence="8" id="KW-1185">Reference proteome</keyword>
<feature type="domain" description="NADH:flavin oxidoreductase/NADH oxidase N-terminal" evidence="6">
    <location>
        <begin position="4"/>
        <end position="317"/>
    </location>
</feature>
<dbReference type="InterPro" id="IPR013785">
    <property type="entry name" value="Aldolase_TIM"/>
</dbReference>
<dbReference type="GO" id="GO:0010181">
    <property type="term" value="F:FMN binding"/>
    <property type="evidence" value="ECO:0007669"/>
    <property type="project" value="InterPro"/>
</dbReference>
<dbReference type="OrthoDB" id="9772736at2"/>